<dbReference type="GeneID" id="27902032"/>
<accession>M3C3B9</accession>
<dbReference type="RefSeq" id="XP_016762902.1">
    <property type="nucleotide sequence ID" value="XM_016904895.1"/>
</dbReference>
<evidence type="ECO:0000313" key="2">
    <source>
        <dbReference type="Proteomes" id="UP000016931"/>
    </source>
</evidence>
<reference evidence="1 2" key="1">
    <citation type="journal article" date="2012" name="PLoS Pathog.">
        <title>Diverse lifestyles and strategies of plant pathogenesis encoded in the genomes of eighteen Dothideomycetes fungi.</title>
        <authorList>
            <person name="Ohm R.A."/>
            <person name="Feau N."/>
            <person name="Henrissat B."/>
            <person name="Schoch C.L."/>
            <person name="Horwitz B.A."/>
            <person name="Barry K.W."/>
            <person name="Condon B.J."/>
            <person name="Copeland A.C."/>
            <person name="Dhillon B."/>
            <person name="Glaser F."/>
            <person name="Hesse C.N."/>
            <person name="Kosti I."/>
            <person name="LaButti K."/>
            <person name="Lindquist E.A."/>
            <person name="Lucas S."/>
            <person name="Salamov A.A."/>
            <person name="Bradshaw R.E."/>
            <person name="Ciuffetti L."/>
            <person name="Hamelin R.C."/>
            <person name="Kema G.H.J."/>
            <person name="Lawrence C."/>
            <person name="Scott J.A."/>
            <person name="Spatafora J.W."/>
            <person name="Turgeon B.G."/>
            <person name="de Wit P.J.G.M."/>
            <person name="Zhong S."/>
            <person name="Goodwin S.B."/>
            <person name="Grigoriev I.V."/>
        </authorList>
    </citation>
    <scope>NUCLEOTIDE SEQUENCE [LARGE SCALE GENOMIC DNA]</scope>
    <source>
        <strain evidence="1 2">SO2202</strain>
    </source>
</reference>
<sequence>MTCAAKIPRSSMVPRLWTFATSIHNLADFQRSERSPTTREPAWVQQHCSQPAEYGLQGRAAVADIFAGRSDAQITYLISHDMFQLICHWLNTGTNTLSSSTSRTRHTMICQVGESYAGPSGGLYSMSTP</sequence>
<gene>
    <name evidence="1" type="ORF">SEPMUDRAFT_148390</name>
</gene>
<dbReference type="HOGENOM" id="CLU_1950169_0_0_1"/>
<dbReference type="EMBL" id="KB456262">
    <property type="protein sequence ID" value="EMF14781.1"/>
    <property type="molecule type" value="Genomic_DNA"/>
</dbReference>
<proteinExistence type="predicted"/>
<dbReference type="AlphaFoldDB" id="M3C3B9"/>
<organism evidence="1 2">
    <name type="scientific">Sphaerulina musiva (strain SO2202)</name>
    <name type="common">Poplar stem canker fungus</name>
    <name type="synonym">Septoria musiva</name>
    <dbReference type="NCBI Taxonomy" id="692275"/>
    <lineage>
        <taxon>Eukaryota</taxon>
        <taxon>Fungi</taxon>
        <taxon>Dikarya</taxon>
        <taxon>Ascomycota</taxon>
        <taxon>Pezizomycotina</taxon>
        <taxon>Dothideomycetes</taxon>
        <taxon>Dothideomycetidae</taxon>
        <taxon>Mycosphaerellales</taxon>
        <taxon>Mycosphaerellaceae</taxon>
        <taxon>Sphaerulina</taxon>
    </lineage>
</organism>
<protein>
    <submittedName>
        <fullName evidence="1">Uncharacterized protein</fullName>
    </submittedName>
</protein>
<dbReference type="Proteomes" id="UP000016931">
    <property type="component" value="Unassembled WGS sequence"/>
</dbReference>
<evidence type="ECO:0000313" key="1">
    <source>
        <dbReference type="EMBL" id="EMF14781.1"/>
    </source>
</evidence>
<name>M3C3B9_SPHMS</name>
<keyword evidence="2" id="KW-1185">Reference proteome</keyword>